<feature type="region of interest" description="Disordered" evidence="1">
    <location>
        <begin position="448"/>
        <end position="467"/>
    </location>
</feature>
<feature type="compositionally biased region" description="Basic residues" evidence="1">
    <location>
        <begin position="703"/>
        <end position="716"/>
    </location>
</feature>
<keyword evidence="3" id="KW-1185">Reference proteome</keyword>
<evidence type="ECO:0000313" key="2">
    <source>
        <dbReference type="EMBL" id="KAG8625810.1"/>
    </source>
</evidence>
<feature type="region of interest" description="Disordered" evidence="1">
    <location>
        <begin position="694"/>
        <end position="740"/>
    </location>
</feature>
<feature type="compositionally biased region" description="Acidic residues" evidence="1">
    <location>
        <begin position="731"/>
        <end position="740"/>
    </location>
</feature>
<evidence type="ECO:0000313" key="3">
    <source>
        <dbReference type="Proteomes" id="UP000809789"/>
    </source>
</evidence>
<sequence>MAKKSTSATDAAPNGKDRKGSNSLIICRNKHWRYISCYHGPWFQLPPELLESLAHENFIMPQPRLIDPAVFFDIVKIRRAIDEATEEAVRANSGISNVGNSSRYDPFGGGQQPASQMSKERIHRVRQKAVKLLAKAYALDEVATSVVTMSSSSSLEDVAEHVLRRDKEDIDAKYVHFFHEKIPSRMEEHTPLTPLDEIMAKMAWEAQGAPFRTRGLVRIMKSDLEHAADDFTCSLRIVQELKKRHKPGNDQLVLAKDFKKAQEQWERNPKSIPQLKDDEQPTSMEQQLFFNRGNVYLALSCDSVHESLNGLDGYMRKITPDPETGNTEDLTPKEVQQHSVRLEARKRVKTYAKRAWKDYMSFLGFFDYTPGFPNEVTQEIMQRVYDIANGAKSNVNGHYDDSTHSALSSIRRDALAVKQSTKPAPFDLSSVPPLKVYSSDALFASQPLPDLPPFPNSEPPNNNAASSIPGVREALTYHPLLPDALHSLLLTHCLLQTSPTELQRHAHSAARLSRIANGYPIFQPPRSPARADWIEILRKCNNWIKLPRSWAEMCRPDYTTTGGKLNTNGTVAKNGQLASEPVETEKERKDRIRQQAIADAMGDERVVDEETFHQSVSAREKRAEEDEERDKRLFTPATLGDKLLQNGTAGVGKEEARERLKDEKLKRWAEDEALKEYPVTTERVEAISRWVRESPGVMPGAPTRKKKKAGGKRKKKEGVAEGMGGLSVQDGEGEVGEGPD</sequence>
<dbReference type="AlphaFoldDB" id="A0A8K0L1M4"/>
<dbReference type="Proteomes" id="UP000809789">
    <property type="component" value="Unassembled WGS sequence"/>
</dbReference>
<evidence type="ECO:0000256" key="1">
    <source>
        <dbReference type="SAM" id="MobiDB-lite"/>
    </source>
</evidence>
<comment type="caution">
    <text evidence="2">The sequence shown here is derived from an EMBL/GenBank/DDBJ whole genome shotgun (WGS) entry which is preliminary data.</text>
</comment>
<proteinExistence type="predicted"/>
<feature type="region of interest" description="Disordered" evidence="1">
    <location>
        <begin position="1"/>
        <end position="20"/>
    </location>
</feature>
<protein>
    <submittedName>
        <fullName evidence="2">Uncharacterized protein</fullName>
    </submittedName>
</protein>
<dbReference type="OrthoDB" id="420046at2759"/>
<dbReference type="EMBL" id="JAESVG020000007">
    <property type="protein sequence ID" value="KAG8625810.1"/>
    <property type="molecule type" value="Genomic_DNA"/>
</dbReference>
<name>A0A8K0L1M4_9PEZI</name>
<organism evidence="2 3">
    <name type="scientific">Elsinoe batatas</name>
    <dbReference type="NCBI Taxonomy" id="2601811"/>
    <lineage>
        <taxon>Eukaryota</taxon>
        <taxon>Fungi</taxon>
        <taxon>Dikarya</taxon>
        <taxon>Ascomycota</taxon>
        <taxon>Pezizomycotina</taxon>
        <taxon>Dothideomycetes</taxon>
        <taxon>Dothideomycetidae</taxon>
        <taxon>Myriangiales</taxon>
        <taxon>Elsinoaceae</taxon>
        <taxon>Elsinoe</taxon>
    </lineage>
</organism>
<feature type="region of interest" description="Disordered" evidence="1">
    <location>
        <begin position="610"/>
        <end position="630"/>
    </location>
</feature>
<reference evidence="2" key="1">
    <citation type="submission" date="2021-07" db="EMBL/GenBank/DDBJ databases">
        <title>Elsinoe batatas strain:CRI-CJ2 Genome sequencing and assembly.</title>
        <authorList>
            <person name="Huang L."/>
        </authorList>
    </citation>
    <scope>NUCLEOTIDE SEQUENCE</scope>
    <source>
        <strain evidence="2">CRI-CJ2</strain>
    </source>
</reference>
<feature type="compositionally biased region" description="Pro residues" evidence="1">
    <location>
        <begin position="449"/>
        <end position="458"/>
    </location>
</feature>
<accession>A0A8K0L1M4</accession>
<gene>
    <name evidence="2" type="ORF">KVT40_006211</name>
</gene>